<proteinExistence type="predicted"/>
<feature type="region of interest" description="Disordered" evidence="2">
    <location>
        <begin position="67"/>
        <end position="95"/>
    </location>
</feature>
<sequence length="397" mass="43766">MIGSCAGRSQEGTVKYSDSFTASGLREKTALLGNAREGGSVWERARHLPFWEATELVQGEIAELKRRDEANRAGKGRDQSAPDSPPGLAQGAPLPVGLVAGAGADLAPDMSVEKVRQRLQLARKSHSPAMVAYYEQLLVLKESRPAPQQRADQSYKAYKTLEGMVKAQTEETTTIQKDLDTKRDMLRQTMQQLAVQEQQYRDAATELHQVAKPQKTVFNLADIVAGDLSKWELTCGEDLFGLAEFVDVSGEDRQQAKKREQELKERFRETATALLGELKTKATPVPGDDVPDGTIEIDPEDFKAKAQRILDEAIAQGLHFSINEGLDIEALQVVVFFDYHWYLVECVALAVPREGGDPMPVELGRRESLEGAVEYDWKFGLDIHRGCGSGPEGPESA</sequence>
<keyword evidence="4" id="KW-1185">Reference proteome</keyword>
<evidence type="ECO:0000313" key="3">
    <source>
        <dbReference type="EMBL" id="CAK0862050.1"/>
    </source>
</evidence>
<feature type="compositionally biased region" description="Polar residues" evidence="2">
    <location>
        <begin position="10"/>
        <end position="20"/>
    </location>
</feature>
<protein>
    <submittedName>
        <fullName evidence="3">Uncharacterized protein</fullName>
    </submittedName>
</protein>
<evidence type="ECO:0000256" key="2">
    <source>
        <dbReference type="SAM" id="MobiDB-lite"/>
    </source>
</evidence>
<evidence type="ECO:0000313" key="4">
    <source>
        <dbReference type="Proteomes" id="UP001189429"/>
    </source>
</evidence>
<evidence type="ECO:0000256" key="1">
    <source>
        <dbReference type="SAM" id="Coils"/>
    </source>
</evidence>
<organism evidence="3 4">
    <name type="scientific">Prorocentrum cordatum</name>
    <dbReference type="NCBI Taxonomy" id="2364126"/>
    <lineage>
        <taxon>Eukaryota</taxon>
        <taxon>Sar</taxon>
        <taxon>Alveolata</taxon>
        <taxon>Dinophyceae</taxon>
        <taxon>Prorocentrales</taxon>
        <taxon>Prorocentraceae</taxon>
        <taxon>Prorocentrum</taxon>
    </lineage>
</organism>
<accession>A0ABN9UQ09</accession>
<feature type="coiled-coil region" evidence="1">
    <location>
        <begin position="179"/>
        <end position="206"/>
    </location>
</feature>
<name>A0ABN9UQ09_9DINO</name>
<comment type="caution">
    <text evidence="3">The sequence shown here is derived from an EMBL/GenBank/DDBJ whole genome shotgun (WGS) entry which is preliminary data.</text>
</comment>
<feature type="compositionally biased region" description="Basic and acidic residues" evidence="2">
    <location>
        <begin position="67"/>
        <end position="80"/>
    </location>
</feature>
<dbReference type="Proteomes" id="UP001189429">
    <property type="component" value="Unassembled WGS sequence"/>
</dbReference>
<gene>
    <name evidence="3" type="ORF">PCOR1329_LOCUS50564</name>
</gene>
<keyword evidence="1" id="KW-0175">Coiled coil</keyword>
<feature type="region of interest" description="Disordered" evidence="2">
    <location>
        <begin position="1"/>
        <end position="20"/>
    </location>
</feature>
<reference evidence="3" key="1">
    <citation type="submission" date="2023-10" db="EMBL/GenBank/DDBJ databases">
        <authorList>
            <person name="Chen Y."/>
            <person name="Shah S."/>
            <person name="Dougan E. K."/>
            <person name="Thang M."/>
            <person name="Chan C."/>
        </authorList>
    </citation>
    <scope>NUCLEOTIDE SEQUENCE [LARGE SCALE GENOMIC DNA]</scope>
</reference>
<dbReference type="EMBL" id="CAUYUJ010016120">
    <property type="protein sequence ID" value="CAK0862050.1"/>
    <property type="molecule type" value="Genomic_DNA"/>
</dbReference>